<dbReference type="Pfam" id="PF12643">
    <property type="entry name" value="MazG-like"/>
    <property type="match status" value="1"/>
</dbReference>
<dbReference type="InterPro" id="IPR052555">
    <property type="entry name" value="dCTP_Pyrophosphatase"/>
</dbReference>
<evidence type="ECO:0000313" key="1">
    <source>
        <dbReference type="EMBL" id="RSK38991.1"/>
    </source>
</evidence>
<dbReference type="PANTHER" id="PTHR46523:SF1">
    <property type="entry name" value="DCTP PYROPHOSPHATASE 1"/>
    <property type="match status" value="1"/>
</dbReference>
<protein>
    <submittedName>
        <fullName evidence="1">Nucleotide pyrophosphohydrolase</fullName>
    </submittedName>
</protein>
<evidence type="ECO:0000313" key="2">
    <source>
        <dbReference type="Proteomes" id="UP000270291"/>
    </source>
</evidence>
<dbReference type="RefSeq" id="WP_125440511.1">
    <property type="nucleotide sequence ID" value="NZ_RWIU01000010.1"/>
</dbReference>
<reference evidence="1 2" key="1">
    <citation type="submission" date="2018-12" db="EMBL/GenBank/DDBJ databases">
        <authorList>
            <person name="Feng G."/>
            <person name="Zhu H."/>
        </authorList>
    </citation>
    <scope>NUCLEOTIDE SEQUENCE [LARGE SCALE GENOMIC DNA]</scope>
    <source>
        <strain evidence="1 2">LMG 26000</strain>
    </source>
</reference>
<accession>A0A3R9NPZ1</accession>
<name>A0A3R9NPZ1_9BACT</name>
<dbReference type="EMBL" id="RWIU01000010">
    <property type="protein sequence ID" value="RSK38991.1"/>
    <property type="molecule type" value="Genomic_DNA"/>
</dbReference>
<organism evidence="1 2">
    <name type="scientific">Hymenobacter perfusus</name>
    <dbReference type="NCBI Taxonomy" id="1236770"/>
    <lineage>
        <taxon>Bacteria</taxon>
        <taxon>Pseudomonadati</taxon>
        <taxon>Bacteroidota</taxon>
        <taxon>Cytophagia</taxon>
        <taxon>Cytophagales</taxon>
        <taxon>Hymenobacteraceae</taxon>
        <taxon>Hymenobacter</taxon>
    </lineage>
</organism>
<dbReference type="PANTHER" id="PTHR46523">
    <property type="entry name" value="DCTP PYROPHOSPHATASE 1"/>
    <property type="match status" value="1"/>
</dbReference>
<dbReference type="PIRSF" id="PIRSF029826">
    <property type="entry name" value="UCP029826_pph"/>
    <property type="match status" value="1"/>
</dbReference>
<keyword evidence="1" id="KW-0378">Hydrolase</keyword>
<dbReference type="OrthoDB" id="9791898at2"/>
<dbReference type="Proteomes" id="UP000270291">
    <property type="component" value="Unassembled WGS sequence"/>
</dbReference>
<dbReference type="SUPFAM" id="SSF101386">
    <property type="entry name" value="all-alpha NTP pyrophosphatases"/>
    <property type="match status" value="1"/>
</dbReference>
<dbReference type="GO" id="GO:0047429">
    <property type="term" value="F:nucleoside triphosphate diphosphatase activity"/>
    <property type="evidence" value="ECO:0007669"/>
    <property type="project" value="InterPro"/>
</dbReference>
<proteinExistence type="predicted"/>
<dbReference type="CDD" id="cd11537">
    <property type="entry name" value="NTP-PPase_RS21-C6_like"/>
    <property type="match status" value="1"/>
</dbReference>
<dbReference type="Gene3D" id="1.10.287.1080">
    <property type="entry name" value="MazG-like"/>
    <property type="match status" value="1"/>
</dbReference>
<dbReference type="GO" id="GO:0009143">
    <property type="term" value="P:nucleoside triphosphate catabolic process"/>
    <property type="evidence" value="ECO:0007669"/>
    <property type="project" value="InterPro"/>
</dbReference>
<sequence>MSSPIDELLEQLRQFRDERDWAQFHNAKDLALALSIEAAELNEQFLWKTAEQASPDKVREELADVLLYAFQLADKYDWDIAELMREKLARNAERYPADKAKGSATKYDQLS</sequence>
<comment type="caution">
    <text evidence="1">The sequence shown here is derived from an EMBL/GenBank/DDBJ whole genome shotgun (WGS) entry which is preliminary data.</text>
</comment>
<dbReference type="AlphaFoldDB" id="A0A3R9NPZ1"/>
<gene>
    <name evidence="1" type="ORF">EI293_20940</name>
</gene>
<keyword evidence="2" id="KW-1185">Reference proteome</keyword>
<dbReference type="InterPro" id="IPR025984">
    <property type="entry name" value="DCTPP"/>
</dbReference>